<evidence type="ECO:0000256" key="3">
    <source>
        <dbReference type="ARBA" id="ARBA00012865"/>
    </source>
</evidence>
<evidence type="ECO:0000259" key="4">
    <source>
        <dbReference type="Pfam" id="PF13354"/>
    </source>
</evidence>
<dbReference type="Gene3D" id="3.40.710.10">
    <property type="entry name" value="DD-peptidase/beta-lactamase superfamily"/>
    <property type="match status" value="1"/>
</dbReference>
<evidence type="ECO:0000256" key="2">
    <source>
        <dbReference type="ARBA" id="ARBA00009009"/>
    </source>
</evidence>
<dbReference type="InterPro" id="IPR012338">
    <property type="entry name" value="Beta-lactam/transpept-like"/>
</dbReference>
<dbReference type="RefSeq" id="WP_250752254.1">
    <property type="nucleotide sequence ID" value="NZ_CP098401.1"/>
</dbReference>
<gene>
    <name evidence="5" type="ORF">M9980_00395</name>
</gene>
<proteinExistence type="inferred from homology"/>
<evidence type="ECO:0000313" key="6">
    <source>
        <dbReference type="Proteomes" id="UP001055580"/>
    </source>
</evidence>
<comment type="similarity">
    <text evidence="2">Belongs to the class-A beta-lactamase family.</text>
</comment>
<feature type="domain" description="Beta-lactamase class A catalytic" evidence="4">
    <location>
        <begin position="79"/>
        <end position="339"/>
    </location>
</feature>
<dbReference type="Proteomes" id="UP001055580">
    <property type="component" value="Chromosome"/>
</dbReference>
<dbReference type="EMBL" id="CP098401">
    <property type="protein sequence ID" value="URW75733.1"/>
    <property type="molecule type" value="Genomic_DNA"/>
</dbReference>
<evidence type="ECO:0000256" key="1">
    <source>
        <dbReference type="ARBA" id="ARBA00001526"/>
    </source>
</evidence>
<organism evidence="5 6">
    <name type="scientific">Sphingomonas donggukensis</name>
    <dbReference type="NCBI Taxonomy" id="2949093"/>
    <lineage>
        <taxon>Bacteria</taxon>
        <taxon>Pseudomonadati</taxon>
        <taxon>Pseudomonadota</taxon>
        <taxon>Alphaproteobacteria</taxon>
        <taxon>Sphingomonadales</taxon>
        <taxon>Sphingomonadaceae</taxon>
        <taxon>Sphingomonas</taxon>
    </lineage>
</organism>
<dbReference type="EC" id="3.5.2.6" evidence="3"/>
<dbReference type="Pfam" id="PF13354">
    <property type="entry name" value="Beta-lactamase2"/>
    <property type="match status" value="1"/>
</dbReference>
<dbReference type="InterPro" id="IPR000871">
    <property type="entry name" value="Beta-lactam_class-A"/>
</dbReference>
<dbReference type="GO" id="GO:0016787">
    <property type="term" value="F:hydrolase activity"/>
    <property type="evidence" value="ECO:0007669"/>
    <property type="project" value="UniProtKB-KW"/>
</dbReference>
<comment type="catalytic activity">
    <reaction evidence="1">
        <text>a beta-lactam + H2O = a substituted beta-amino acid</text>
        <dbReference type="Rhea" id="RHEA:20401"/>
        <dbReference type="ChEBI" id="CHEBI:15377"/>
        <dbReference type="ChEBI" id="CHEBI:35627"/>
        <dbReference type="ChEBI" id="CHEBI:140347"/>
        <dbReference type="EC" id="3.5.2.6"/>
    </reaction>
</comment>
<evidence type="ECO:0000313" key="5">
    <source>
        <dbReference type="EMBL" id="URW75733.1"/>
    </source>
</evidence>
<dbReference type="SUPFAM" id="SSF56601">
    <property type="entry name" value="beta-lactamase/transpeptidase-like"/>
    <property type="match status" value="1"/>
</dbReference>
<name>A0ABY4TZI3_9SPHN</name>
<dbReference type="InterPro" id="IPR045155">
    <property type="entry name" value="Beta-lactam_cat"/>
</dbReference>
<keyword evidence="5" id="KW-0378">Hydrolase</keyword>
<sequence length="374" mass="40207">MSFLSSFSTRQRSITLAGLAPLALIGAGVHTSVAQQNLLPQPTYQSLLPVPQAAPRTPAPAALQAGINALRDQFDGLAGVAVRSIDDGWAIDSVDADRRMPQQSVSKLWVAMTVLDQIDSGRLTLDSPVTIRPTDLTLFHQPVASLVAKDGVYNTTVRDLLNRAMTQSDNTANDSLLRTVGGPTAVRAFITKKSLGNIRFGPGERLLQSKTAGLTWRQDMAMGRAFEAARARLPAEVRQTAYQSYVSDPPDGASPSAIASALARLKKGMILSPTSTDYLMRTMESSKTGKYRMRGAVPPGWSFGHKTGTGQDLLGRTAGYNDVGFLIAPDGRSYALAIMIGDTRRPIQQRQLLMQGVVAQVVANHRSTASYADR</sequence>
<accession>A0ABY4TZI3</accession>
<protein>
    <recommendedName>
        <fullName evidence="3">beta-lactamase</fullName>
        <ecNumber evidence="3">3.5.2.6</ecNumber>
    </recommendedName>
</protein>
<reference evidence="5" key="1">
    <citation type="submission" date="2022-05" db="EMBL/GenBank/DDBJ databases">
        <title>Sphingomonas sp. strain RMG20 Genome sequencing and assembly.</title>
        <authorList>
            <person name="Kim I."/>
        </authorList>
    </citation>
    <scope>NUCLEOTIDE SEQUENCE</scope>
    <source>
        <strain evidence="5">RMG20</strain>
    </source>
</reference>
<dbReference type="PRINTS" id="PR00118">
    <property type="entry name" value="BLACTAMASEA"/>
</dbReference>
<dbReference type="PANTHER" id="PTHR35333:SF3">
    <property type="entry name" value="BETA-LACTAMASE-TYPE TRANSPEPTIDASE FOLD CONTAINING PROTEIN"/>
    <property type="match status" value="1"/>
</dbReference>
<dbReference type="PANTHER" id="PTHR35333">
    <property type="entry name" value="BETA-LACTAMASE"/>
    <property type="match status" value="1"/>
</dbReference>
<keyword evidence="6" id="KW-1185">Reference proteome</keyword>